<dbReference type="Proteomes" id="UP001174136">
    <property type="component" value="Unassembled WGS sequence"/>
</dbReference>
<evidence type="ECO:0000259" key="2">
    <source>
        <dbReference type="Pfam" id="PF18658"/>
    </source>
</evidence>
<dbReference type="InterPro" id="IPR040647">
    <property type="entry name" value="SPIN-DOC_Znf-C2H2"/>
</dbReference>
<keyword evidence="4" id="KW-1185">Reference proteome</keyword>
<organism evidence="3 4">
    <name type="scientific">Merluccius polli</name>
    <name type="common">Benguela hake</name>
    <name type="synonym">Merluccius cadenati</name>
    <dbReference type="NCBI Taxonomy" id="89951"/>
    <lineage>
        <taxon>Eukaryota</taxon>
        <taxon>Metazoa</taxon>
        <taxon>Chordata</taxon>
        <taxon>Craniata</taxon>
        <taxon>Vertebrata</taxon>
        <taxon>Euteleostomi</taxon>
        <taxon>Actinopterygii</taxon>
        <taxon>Neopterygii</taxon>
        <taxon>Teleostei</taxon>
        <taxon>Neoteleostei</taxon>
        <taxon>Acanthomorphata</taxon>
        <taxon>Zeiogadaria</taxon>
        <taxon>Gadariae</taxon>
        <taxon>Gadiformes</taxon>
        <taxon>Gadoidei</taxon>
        <taxon>Merlucciidae</taxon>
        <taxon>Merluccius</taxon>
    </lineage>
</organism>
<sequence length="614" mass="69061">MSLSKGLKRKVDDENRVFREEWKESFAFILPGFKNAKLVCLICKEAVAVCKEYNIRRHHETKHGSFKVAYPLQTEAQKSKIEALAQGYAQSSRILLRGFTSQQRATSASLKASWLLARNNRPFTDAELFKEVMVSVLEELAVDKSMDGIIASVKQMPLSARSATRHIEALSDAVQGVVISDLTQANYFSLAIDESTDNTDVAQMCVFVRYFDGKLFREDLLALIPLEGHTTGDILFTELSKVFEWLSLSFEKYGAPAMVGRHRGLVSRLKELSPEMHGLHCLIHQSVLCAKLSGELKGVMDRVMRIINFVRGTSSTQHRLFRQLVADSEDATHDDLLLHNDVRWLSKGKALDRFCALLGEVKAFLMSSKNKAAADHLVFIQDEKFMSNVAFLADIFGHLNNLNLQLQGKGKTIMDMVEKLQSFTVKLGLLESDISTGRLLHFSTLKTQARQVTGLMVDFVKKIRASRLEDFSVPNEVIAFVLDPLTTRPSGELSSLVKTNVSSLDEAKFEMELIDFQTTSLVKDAFRSAESVSAFWVACSEEYSTIKNLAFYVLTMFPSTYMCESAFSSMNAIKTHERNRLTHKNLENCLRISVTTVTPDIRSIVANNRCQFSH</sequence>
<proteinExistence type="predicted"/>
<feature type="domain" description="SPIN-DOC-like zinc-finger" evidence="2">
    <location>
        <begin position="20"/>
        <end position="65"/>
    </location>
</feature>
<reference evidence="3" key="1">
    <citation type="journal article" date="2023" name="Front. Mar. Sci.">
        <title>A new Merluccius polli reference genome to investigate the effects of global change in West African waters.</title>
        <authorList>
            <person name="Mateo J.L."/>
            <person name="Blanco-Fernandez C."/>
            <person name="Garcia-Vazquez E."/>
            <person name="Machado-Schiaffino G."/>
        </authorList>
    </citation>
    <scope>NUCLEOTIDE SEQUENCE</scope>
    <source>
        <strain evidence="3">C29</strain>
        <tissue evidence="3">Fin</tissue>
    </source>
</reference>
<feature type="domain" description="HAT C-terminal dimerisation" evidence="1">
    <location>
        <begin position="528"/>
        <end position="590"/>
    </location>
</feature>
<evidence type="ECO:0000313" key="4">
    <source>
        <dbReference type="Proteomes" id="UP001174136"/>
    </source>
</evidence>
<dbReference type="PANTHER" id="PTHR45913">
    <property type="entry name" value="EPM2A-INTERACTING PROTEIN 1"/>
    <property type="match status" value="1"/>
</dbReference>
<dbReference type="SUPFAM" id="SSF53098">
    <property type="entry name" value="Ribonuclease H-like"/>
    <property type="match status" value="1"/>
</dbReference>
<name>A0AA47P9D5_MERPO</name>
<gene>
    <name evidence="3" type="primary">ZBED9_36</name>
    <name evidence="3" type="ORF">N1851_006498</name>
</gene>
<dbReference type="InterPro" id="IPR012337">
    <property type="entry name" value="RNaseH-like_sf"/>
</dbReference>
<protein>
    <submittedName>
        <fullName evidence="3">SCAN domain-containing protein 3</fullName>
    </submittedName>
</protein>
<accession>A0AA47P9D5</accession>
<dbReference type="InterPro" id="IPR008906">
    <property type="entry name" value="HATC_C_dom"/>
</dbReference>
<dbReference type="PANTHER" id="PTHR45913:SF21">
    <property type="entry name" value="DUF4371 DOMAIN-CONTAINING PROTEIN"/>
    <property type="match status" value="1"/>
</dbReference>
<evidence type="ECO:0000259" key="1">
    <source>
        <dbReference type="Pfam" id="PF05699"/>
    </source>
</evidence>
<dbReference type="GO" id="GO:0046983">
    <property type="term" value="F:protein dimerization activity"/>
    <property type="evidence" value="ECO:0007669"/>
    <property type="project" value="InterPro"/>
</dbReference>
<comment type="caution">
    <text evidence="3">The sequence shown here is derived from an EMBL/GenBank/DDBJ whole genome shotgun (WGS) entry which is preliminary data.</text>
</comment>
<evidence type="ECO:0000313" key="3">
    <source>
        <dbReference type="EMBL" id="KAK0152133.1"/>
    </source>
</evidence>
<dbReference type="AlphaFoldDB" id="A0AA47P9D5"/>
<dbReference type="Pfam" id="PF18658">
    <property type="entry name" value="zf-C2H2_12"/>
    <property type="match status" value="1"/>
</dbReference>
<dbReference type="EMBL" id="JAOPHQ010001140">
    <property type="protein sequence ID" value="KAK0152133.1"/>
    <property type="molecule type" value="Genomic_DNA"/>
</dbReference>
<dbReference type="Pfam" id="PF05699">
    <property type="entry name" value="Dimer_Tnp_hAT"/>
    <property type="match status" value="1"/>
</dbReference>